<evidence type="ECO:0000313" key="2">
    <source>
        <dbReference type="EMBL" id="ADB38953.1"/>
    </source>
</evidence>
<evidence type="ECO:0000313" key="3">
    <source>
        <dbReference type="Proteomes" id="UP000002028"/>
    </source>
</evidence>
<proteinExistence type="predicted"/>
<feature type="transmembrane region" description="Helical" evidence="1">
    <location>
        <begin position="54"/>
        <end position="75"/>
    </location>
</feature>
<reference evidence="2 3" key="1">
    <citation type="journal article" date="2010" name="Stand. Genomic Sci.">
        <title>Complete genome sequence of Spirosoma linguale type strain (1).</title>
        <authorList>
            <person name="Lail K."/>
            <person name="Sikorski J."/>
            <person name="Saunders E."/>
            <person name="Lapidus A."/>
            <person name="Glavina Del Rio T."/>
            <person name="Copeland A."/>
            <person name="Tice H."/>
            <person name="Cheng J.-F."/>
            <person name="Lucas S."/>
            <person name="Nolan M."/>
            <person name="Bruce D."/>
            <person name="Goodwin L."/>
            <person name="Pitluck S."/>
            <person name="Ivanova N."/>
            <person name="Mavromatis K."/>
            <person name="Ovchinnikova G."/>
            <person name="Pati A."/>
            <person name="Chen A."/>
            <person name="Palaniappan K."/>
            <person name="Land M."/>
            <person name="Hauser L."/>
            <person name="Chang Y.-J."/>
            <person name="Jeffries C.D."/>
            <person name="Chain P."/>
            <person name="Brettin T."/>
            <person name="Detter J.C."/>
            <person name="Schuetze A."/>
            <person name="Rohde M."/>
            <person name="Tindall B.J."/>
            <person name="Goeker M."/>
            <person name="Bristow J."/>
            <person name="Eisen J.A."/>
            <person name="Markowitz V."/>
            <person name="Hugenholtz P."/>
            <person name="Kyrpides N.C."/>
            <person name="Klenk H.-P."/>
            <person name="Chen F."/>
        </authorList>
    </citation>
    <scope>NUCLEOTIDE SEQUENCE [LARGE SCALE GENOMIC DNA]</scope>
    <source>
        <strain evidence="3">ATCC 33905 / DSM 74 / LMG 10896 / Claus 1</strain>
    </source>
</reference>
<dbReference type="Proteomes" id="UP000002028">
    <property type="component" value="Chromosome"/>
</dbReference>
<keyword evidence="1" id="KW-0812">Transmembrane</keyword>
<evidence type="ECO:0000256" key="1">
    <source>
        <dbReference type="SAM" id="Phobius"/>
    </source>
</evidence>
<name>D2QKC7_SPILD</name>
<protein>
    <submittedName>
        <fullName evidence="2">Uncharacterized protein</fullName>
    </submittedName>
</protein>
<keyword evidence="1" id="KW-1133">Transmembrane helix</keyword>
<dbReference type="EMBL" id="CP001769">
    <property type="protein sequence ID" value="ADB38953.1"/>
    <property type="molecule type" value="Genomic_DNA"/>
</dbReference>
<keyword evidence="3" id="KW-1185">Reference proteome</keyword>
<accession>D2QKC7</accession>
<keyword evidence="1" id="KW-0472">Membrane</keyword>
<dbReference type="AlphaFoldDB" id="D2QKC7"/>
<dbReference type="KEGG" id="sli:Slin_2941"/>
<dbReference type="HOGENOM" id="CLU_2496344_0_0_10"/>
<gene>
    <name evidence="2" type="ordered locus">Slin_2941</name>
</gene>
<feature type="transmembrane region" description="Helical" evidence="1">
    <location>
        <begin position="20"/>
        <end position="42"/>
    </location>
</feature>
<sequence length="86" mass="9621">MSFHTREVNFRQKTKYVHSLGGWMIIILAGVLFFLSMSSVALGLTSLLSQDLNGIWFLLGGVLLQGTAVWSVWVVEKRAHSCHSRS</sequence>
<organism evidence="2 3">
    <name type="scientific">Spirosoma linguale (strain ATCC 33905 / DSM 74 / LMG 10896 / Claus 1)</name>
    <dbReference type="NCBI Taxonomy" id="504472"/>
    <lineage>
        <taxon>Bacteria</taxon>
        <taxon>Pseudomonadati</taxon>
        <taxon>Bacteroidota</taxon>
        <taxon>Cytophagia</taxon>
        <taxon>Cytophagales</taxon>
        <taxon>Cytophagaceae</taxon>
        <taxon>Spirosoma</taxon>
    </lineage>
</organism>